<evidence type="ECO:0000313" key="3">
    <source>
        <dbReference type="Proteomes" id="UP001153076"/>
    </source>
</evidence>
<keyword evidence="3" id="KW-1185">Reference proteome</keyword>
<evidence type="ECO:0000313" key="2">
    <source>
        <dbReference type="EMBL" id="KAJ8425588.1"/>
    </source>
</evidence>
<comment type="caution">
    <text evidence="2">The sequence shown here is derived from an EMBL/GenBank/DDBJ whole genome shotgun (WGS) entry which is preliminary data.</text>
</comment>
<sequence length="270" mass="31103">MVGLDMVGETKFVVVRRYRGWSASLDRDRDEYNIMDSVRDAHAFLNRHPLAVERMSQFVSLSSPPNKPSLKWPVNNDNDLMKIFDKWKVDFLQTQAKAKPHGKDVMVNDEDGESDDEDDDEFEGESIGSEGKEGTESDMLESSDSEEFVIDEDQMFDSNSGDDDKWERVKLFDDLKAKSSISVTVGSHSFFKGHFPYSEMRICLVHFMRNFKKLHSTDKLSLLLFRATNAYSSVNCNKAIESLHKESPAAYTWPMEEPIEHWCRHTLKLL</sequence>
<organism evidence="2 3">
    <name type="scientific">Carnegiea gigantea</name>
    <dbReference type="NCBI Taxonomy" id="171969"/>
    <lineage>
        <taxon>Eukaryota</taxon>
        <taxon>Viridiplantae</taxon>
        <taxon>Streptophyta</taxon>
        <taxon>Embryophyta</taxon>
        <taxon>Tracheophyta</taxon>
        <taxon>Spermatophyta</taxon>
        <taxon>Magnoliopsida</taxon>
        <taxon>eudicotyledons</taxon>
        <taxon>Gunneridae</taxon>
        <taxon>Pentapetalae</taxon>
        <taxon>Caryophyllales</taxon>
        <taxon>Cactineae</taxon>
        <taxon>Cactaceae</taxon>
        <taxon>Cactoideae</taxon>
        <taxon>Echinocereeae</taxon>
        <taxon>Carnegiea</taxon>
    </lineage>
</organism>
<name>A0A9Q1GW04_9CARY</name>
<dbReference type="EMBL" id="JAKOGI010001446">
    <property type="protein sequence ID" value="KAJ8425588.1"/>
    <property type="molecule type" value="Genomic_DNA"/>
</dbReference>
<reference evidence="2" key="1">
    <citation type="submission" date="2022-04" db="EMBL/GenBank/DDBJ databases">
        <title>Carnegiea gigantea Genome sequencing and assembly v2.</title>
        <authorList>
            <person name="Copetti D."/>
            <person name="Sanderson M.J."/>
            <person name="Burquez A."/>
            <person name="Wojciechowski M.F."/>
        </authorList>
    </citation>
    <scope>NUCLEOTIDE SEQUENCE</scope>
    <source>
        <strain evidence="2">SGP5-SGP5p</strain>
        <tissue evidence="2">Aerial part</tissue>
    </source>
</reference>
<gene>
    <name evidence="2" type="ORF">Cgig2_011791</name>
</gene>
<proteinExistence type="predicted"/>
<dbReference type="AlphaFoldDB" id="A0A9Q1GW04"/>
<feature type="region of interest" description="Disordered" evidence="1">
    <location>
        <begin position="99"/>
        <end position="143"/>
    </location>
</feature>
<dbReference type="Proteomes" id="UP001153076">
    <property type="component" value="Unassembled WGS sequence"/>
</dbReference>
<evidence type="ECO:0000256" key="1">
    <source>
        <dbReference type="SAM" id="MobiDB-lite"/>
    </source>
</evidence>
<protein>
    <submittedName>
        <fullName evidence="2">Uncharacterized protein</fullName>
    </submittedName>
</protein>
<accession>A0A9Q1GW04</accession>
<feature type="compositionally biased region" description="Acidic residues" evidence="1">
    <location>
        <begin position="107"/>
        <end position="124"/>
    </location>
</feature>